<dbReference type="HOGENOM" id="CLU_095402_0_1_1"/>
<evidence type="ECO:0008006" key="4">
    <source>
        <dbReference type="Google" id="ProtNLM"/>
    </source>
</evidence>
<dbReference type="Proteomes" id="UP000012174">
    <property type="component" value="Unassembled WGS sequence"/>
</dbReference>
<dbReference type="EMBL" id="KB707585">
    <property type="protein sequence ID" value="EMR61569.1"/>
    <property type="molecule type" value="Genomic_DNA"/>
</dbReference>
<evidence type="ECO:0000313" key="3">
    <source>
        <dbReference type="Proteomes" id="UP000012174"/>
    </source>
</evidence>
<proteinExistence type="predicted"/>
<feature type="region of interest" description="Disordered" evidence="1">
    <location>
        <begin position="1"/>
        <end position="27"/>
    </location>
</feature>
<gene>
    <name evidence="2" type="ORF">UCREL1_11499</name>
</gene>
<name>M7S666_EUTLA</name>
<keyword evidence="3" id="KW-1185">Reference proteome</keyword>
<protein>
    <recommendedName>
        <fullName evidence="4">Beta-xylosidase protein</fullName>
    </recommendedName>
</protein>
<dbReference type="KEGG" id="ela:UCREL1_11499"/>
<reference evidence="3" key="1">
    <citation type="journal article" date="2013" name="Genome Announc.">
        <title>Draft genome sequence of the grapevine dieback fungus Eutypa lata UCR-EL1.</title>
        <authorList>
            <person name="Blanco-Ulate B."/>
            <person name="Rolshausen P.E."/>
            <person name="Cantu D."/>
        </authorList>
    </citation>
    <scope>NUCLEOTIDE SEQUENCE [LARGE SCALE GENOMIC DNA]</scope>
    <source>
        <strain evidence="3">UCR-EL1</strain>
    </source>
</reference>
<dbReference type="STRING" id="1287681.M7S666"/>
<accession>M7S666</accession>
<evidence type="ECO:0000256" key="1">
    <source>
        <dbReference type="SAM" id="MobiDB-lite"/>
    </source>
</evidence>
<sequence length="174" mass="20059">MENQYQNGQQQPPPHHNDNNTSSSGSMLGERRAINNEAFREKLRQMALPLAPLVQLTTGEVHPAFPGTLLNFWLLTDGQLEELAHFYHQRTPSRWTFHYPCPITSWDAGLPLEEKRRKMGRFIGLRGCDSPTAVTAAAAAAAHIRSDDDILEEARRARVRDDEEEMWRRKLHWY</sequence>
<dbReference type="OrthoDB" id="4156665at2759"/>
<organism evidence="2 3">
    <name type="scientific">Eutypa lata (strain UCR-EL1)</name>
    <name type="common">Grapevine dieback disease fungus</name>
    <name type="synonym">Eutypa armeniacae</name>
    <dbReference type="NCBI Taxonomy" id="1287681"/>
    <lineage>
        <taxon>Eukaryota</taxon>
        <taxon>Fungi</taxon>
        <taxon>Dikarya</taxon>
        <taxon>Ascomycota</taxon>
        <taxon>Pezizomycotina</taxon>
        <taxon>Sordariomycetes</taxon>
        <taxon>Xylariomycetidae</taxon>
        <taxon>Xylariales</taxon>
        <taxon>Diatrypaceae</taxon>
        <taxon>Eutypa</taxon>
    </lineage>
</organism>
<dbReference type="eggNOG" id="ENOG502STXT">
    <property type="taxonomic scope" value="Eukaryota"/>
</dbReference>
<dbReference type="AlphaFoldDB" id="M7S666"/>
<dbReference type="OMA" id="HPHFPRT"/>
<feature type="compositionally biased region" description="Low complexity" evidence="1">
    <location>
        <begin position="1"/>
        <end position="10"/>
    </location>
</feature>
<evidence type="ECO:0000313" key="2">
    <source>
        <dbReference type="EMBL" id="EMR61569.1"/>
    </source>
</evidence>